<proteinExistence type="predicted"/>
<comment type="caution">
    <text evidence="2">The sequence shown here is derived from an EMBL/GenBank/DDBJ whole genome shotgun (WGS) entry which is preliminary data.</text>
</comment>
<feature type="region of interest" description="Disordered" evidence="1">
    <location>
        <begin position="134"/>
        <end position="161"/>
    </location>
</feature>
<dbReference type="PANTHER" id="PTHR31286:SF148">
    <property type="entry name" value="DUF4283 DOMAIN-CONTAINING PROTEIN"/>
    <property type="match status" value="1"/>
</dbReference>
<dbReference type="PANTHER" id="PTHR31286">
    <property type="entry name" value="GLYCINE-RICH CELL WALL STRUCTURAL PROTEIN 1.8-LIKE"/>
    <property type="match status" value="1"/>
</dbReference>
<dbReference type="InterPro" id="IPR040256">
    <property type="entry name" value="At4g02000-like"/>
</dbReference>
<dbReference type="EMBL" id="CACVBM020001784">
    <property type="protein sequence ID" value="CAA7059502.1"/>
    <property type="molecule type" value="Genomic_DNA"/>
</dbReference>
<gene>
    <name evidence="2" type="ORF">MERR_LOCUS46738</name>
</gene>
<accession>A0A6D2LHW1</accession>
<organism evidence="2 3">
    <name type="scientific">Microthlaspi erraticum</name>
    <dbReference type="NCBI Taxonomy" id="1685480"/>
    <lineage>
        <taxon>Eukaryota</taxon>
        <taxon>Viridiplantae</taxon>
        <taxon>Streptophyta</taxon>
        <taxon>Embryophyta</taxon>
        <taxon>Tracheophyta</taxon>
        <taxon>Spermatophyta</taxon>
        <taxon>Magnoliopsida</taxon>
        <taxon>eudicotyledons</taxon>
        <taxon>Gunneridae</taxon>
        <taxon>Pentapetalae</taxon>
        <taxon>rosids</taxon>
        <taxon>malvids</taxon>
        <taxon>Brassicales</taxon>
        <taxon>Brassicaceae</taxon>
        <taxon>Coluteocarpeae</taxon>
        <taxon>Microthlaspi</taxon>
    </lineage>
</organism>
<dbReference type="OrthoDB" id="1112756at2759"/>
<reference evidence="2" key="1">
    <citation type="submission" date="2020-01" db="EMBL/GenBank/DDBJ databases">
        <authorList>
            <person name="Mishra B."/>
        </authorList>
    </citation>
    <scope>NUCLEOTIDE SEQUENCE [LARGE SCALE GENOMIC DNA]</scope>
</reference>
<feature type="region of interest" description="Disordered" evidence="1">
    <location>
        <begin position="176"/>
        <end position="210"/>
    </location>
</feature>
<dbReference type="Proteomes" id="UP000467841">
    <property type="component" value="Unassembled WGS sequence"/>
</dbReference>
<sequence>MAKSPPDLSAMPLWVDLRGVPSHLYSQCGLRFLSSTSGKFVKLHPNTLRSQYASVGVIYPWLPPRCSMCHKWGHLMKECKDAEVRILKKGDGVKVGSAGLTTDGSVLGVVSEDVGHHEPLDADGHDWEKVTCHGRTSPIKESSAAPTSVDTGIGRYQQGDSSPSRFVILAGRDEKGELEEGEVEPSQCDEEDSANLVDSEAESVAKESNRVRKATADVKLSIGLRLLESRLRAPGILKSLVA</sequence>
<dbReference type="AlphaFoldDB" id="A0A6D2LHW1"/>
<protein>
    <submittedName>
        <fullName evidence="2">Uncharacterized protein</fullName>
    </submittedName>
</protein>
<evidence type="ECO:0000313" key="3">
    <source>
        <dbReference type="Proteomes" id="UP000467841"/>
    </source>
</evidence>
<evidence type="ECO:0000256" key="1">
    <source>
        <dbReference type="SAM" id="MobiDB-lite"/>
    </source>
</evidence>
<name>A0A6D2LHW1_9BRAS</name>
<evidence type="ECO:0000313" key="2">
    <source>
        <dbReference type="EMBL" id="CAA7059502.1"/>
    </source>
</evidence>
<feature type="compositionally biased region" description="Acidic residues" evidence="1">
    <location>
        <begin position="176"/>
        <end position="193"/>
    </location>
</feature>
<keyword evidence="3" id="KW-1185">Reference proteome</keyword>